<dbReference type="InterPro" id="IPR006683">
    <property type="entry name" value="Thioestr_dom"/>
</dbReference>
<evidence type="ECO:0000259" key="1">
    <source>
        <dbReference type="Pfam" id="PF03061"/>
    </source>
</evidence>
<evidence type="ECO:0000313" key="3">
    <source>
        <dbReference type="Proteomes" id="UP000823485"/>
    </source>
</evidence>
<dbReference type="InterPro" id="IPR029069">
    <property type="entry name" value="HotDog_dom_sf"/>
</dbReference>
<evidence type="ECO:0000313" key="2">
    <source>
        <dbReference type="EMBL" id="MBM7716398.1"/>
    </source>
</evidence>
<dbReference type="CDD" id="cd03443">
    <property type="entry name" value="PaaI_thioesterase"/>
    <property type="match status" value="1"/>
</dbReference>
<keyword evidence="3" id="KW-1185">Reference proteome</keyword>
<dbReference type="RefSeq" id="WP_321189694.1">
    <property type="nucleotide sequence ID" value="NZ_JAFBFH010000026.1"/>
</dbReference>
<proteinExistence type="predicted"/>
<dbReference type="InterPro" id="IPR052723">
    <property type="entry name" value="Acyl-CoA_thioesterase_PaaI"/>
</dbReference>
<feature type="domain" description="Thioesterase" evidence="1">
    <location>
        <begin position="5"/>
        <end position="74"/>
    </location>
</feature>
<dbReference type="EMBL" id="JAFBFH010000026">
    <property type="protein sequence ID" value="MBM7716398.1"/>
    <property type="molecule type" value="Genomic_DNA"/>
</dbReference>
<dbReference type="PANTHER" id="PTHR42856:SF1">
    <property type="entry name" value="ACYL-COENZYME A THIOESTERASE PAAI"/>
    <property type="match status" value="1"/>
</dbReference>
<dbReference type="PANTHER" id="PTHR42856">
    <property type="entry name" value="ACYL-COENZYME A THIOESTERASE PAAI"/>
    <property type="match status" value="1"/>
</dbReference>
<comment type="caution">
    <text evidence="2">The sequence shown here is derived from an EMBL/GenBank/DDBJ whole genome shotgun (WGS) entry which is preliminary data.</text>
</comment>
<sequence>MLNTHGTVHEAVMFAIADYVSAAASNSYGKTSVTMNFMAAAIKGELLQAEAREEKRTHKLAWYRIHVKSDDHVVAVMDTTTTVYRKNDCFVPIDELEKGAQPLRNESGSFFPLQ</sequence>
<dbReference type="Proteomes" id="UP000823485">
    <property type="component" value="Unassembled WGS sequence"/>
</dbReference>
<organism evidence="2 3">
    <name type="scientific">Siminovitchia thermophila</name>
    <dbReference type="NCBI Taxonomy" id="1245522"/>
    <lineage>
        <taxon>Bacteria</taxon>
        <taxon>Bacillati</taxon>
        <taxon>Bacillota</taxon>
        <taxon>Bacilli</taxon>
        <taxon>Bacillales</taxon>
        <taxon>Bacillaceae</taxon>
        <taxon>Siminovitchia</taxon>
    </lineage>
</organism>
<dbReference type="SUPFAM" id="SSF54637">
    <property type="entry name" value="Thioesterase/thiol ester dehydrase-isomerase"/>
    <property type="match status" value="1"/>
</dbReference>
<gene>
    <name evidence="2" type="ORF">JOC94_003418</name>
</gene>
<accession>A0ABS2RC37</accession>
<name>A0ABS2RC37_9BACI</name>
<reference evidence="2 3" key="1">
    <citation type="submission" date="2021-01" db="EMBL/GenBank/DDBJ databases">
        <title>Genomic Encyclopedia of Type Strains, Phase IV (KMG-IV): sequencing the most valuable type-strain genomes for metagenomic binning, comparative biology and taxonomic classification.</title>
        <authorList>
            <person name="Goeker M."/>
        </authorList>
    </citation>
    <scope>NUCLEOTIDE SEQUENCE [LARGE SCALE GENOMIC DNA]</scope>
    <source>
        <strain evidence="2 3">DSM 105453</strain>
    </source>
</reference>
<protein>
    <submittedName>
        <fullName evidence="2">Acyl-coenzyme A thioesterase PaaI-like protein</fullName>
    </submittedName>
</protein>
<dbReference type="Gene3D" id="3.10.129.10">
    <property type="entry name" value="Hotdog Thioesterase"/>
    <property type="match status" value="1"/>
</dbReference>
<dbReference type="Pfam" id="PF03061">
    <property type="entry name" value="4HBT"/>
    <property type="match status" value="1"/>
</dbReference>